<dbReference type="AlphaFoldDB" id="A0A8C1G968"/>
<evidence type="ECO:0000313" key="3">
    <source>
        <dbReference type="Proteomes" id="UP000694427"/>
    </source>
</evidence>
<dbReference type="GO" id="GO:0005813">
    <property type="term" value="C:centrosome"/>
    <property type="evidence" value="ECO:0007669"/>
    <property type="project" value="TreeGrafter"/>
</dbReference>
<keyword evidence="1" id="KW-0175">Coiled coil</keyword>
<dbReference type="GO" id="GO:0007098">
    <property type="term" value="P:centrosome cycle"/>
    <property type="evidence" value="ECO:0007669"/>
    <property type="project" value="TreeGrafter"/>
</dbReference>
<protein>
    <submittedName>
        <fullName evidence="2">Si:ch211-242b18.1</fullName>
    </submittedName>
</protein>
<dbReference type="PANTHER" id="PTHR46501:SF2">
    <property type="entry name" value="MYOMEGALIN"/>
    <property type="match status" value="1"/>
</dbReference>
<feature type="coiled-coil region" evidence="1">
    <location>
        <begin position="108"/>
        <end position="259"/>
    </location>
</feature>
<dbReference type="GO" id="GO:0005794">
    <property type="term" value="C:Golgi apparatus"/>
    <property type="evidence" value="ECO:0007669"/>
    <property type="project" value="TreeGrafter"/>
</dbReference>
<proteinExistence type="predicted"/>
<reference evidence="2" key="1">
    <citation type="submission" date="2025-08" db="UniProtKB">
        <authorList>
            <consortium name="Ensembl"/>
        </authorList>
    </citation>
    <scope>IDENTIFICATION</scope>
</reference>
<dbReference type="GO" id="GO:0060090">
    <property type="term" value="F:molecular adaptor activity"/>
    <property type="evidence" value="ECO:0007669"/>
    <property type="project" value="TreeGrafter"/>
</dbReference>
<dbReference type="GO" id="GO:1903358">
    <property type="term" value="P:regulation of Golgi organization"/>
    <property type="evidence" value="ECO:0007669"/>
    <property type="project" value="TreeGrafter"/>
</dbReference>
<keyword evidence="3" id="KW-1185">Reference proteome</keyword>
<evidence type="ECO:0000313" key="2">
    <source>
        <dbReference type="Ensembl" id="ENSCCRP00010005513.1"/>
    </source>
</evidence>
<feature type="coiled-coil region" evidence="1">
    <location>
        <begin position="464"/>
        <end position="514"/>
    </location>
</feature>
<dbReference type="PANTHER" id="PTHR46501">
    <property type="entry name" value="MYOMEGALIN"/>
    <property type="match status" value="1"/>
</dbReference>
<name>A0A8C1G968_CYPCA</name>
<dbReference type="Proteomes" id="UP000694427">
    <property type="component" value="Unplaced"/>
</dbReference>
<dbReference type="InterPro" id="IPR052593">
    <property type="entry name" value="MT-associated_AKAP9-binding"/>
</dbReference>
<dbReference type="GO" id="GO:0090063">
    <property type="term" value="P:positive regulation of microtubule nucleation"/>
    <property type="evidence" value="ECO:0007669"/>
    <property type="project" value="TreeGrafter"/>
</dbReference>
<evidence type="ECO:0000256" key="1">
    <source>
        <dbReference type="SAM" id="Coils"/>
    </source>
</evidence>
<accession>A0A8C1G968</accession>
<sequence length="541" mass="63019">MESELRSLREAACGQERTIQTLSDSLNTKDCEVCLPRKLKRMTSIFLCSFSQRLDCLLAQVSGVAPSHLQADVLDLQGSLFSAQLELQGLQRAQKHGQRREEDLARANQHLQADLQRALQHHQETERHNQDLQAALEKARFEVQQMEEKWRDEWKQREKEVEERKKTIRELKTSLEHKERLIEVRHAENILIIINRDNLIHKLKQRIRERDRALERVIDEKFTCMELKEDEVRKLQLLLREKERDLEKLRCVLSNNEETITSLELLLRGKGLELEQVCEAWHNAQSVQREKEESHVRSLRERDTLISQLQTSLHTRTKEAEEMTAVLLSKVSVGSNEVAEELKSRLQLKEHLFQELLSDRSRQTQEHHSQVQDLLNTISAREQYIRDSAVRVGQVMAEQTARLQELRRQLGSANPQSTEADTQTLQDELQLTLRREREAQNQLTALHVTLASHQDQLKTQASDIEALSRTVSIKEEIIKDLQIQLVDPSDLPLVEQLTQELQMLREKVKLFDEISSIKRKKHWGDMVKTCLFTMGHSGPLA</sequence>
<organism evidence="2 3">
    <name type="scientific">Cyprinus carpio</name>
    <name type="common">Common carp</name>
    <dbReference type="NCBI Taxonomy" id="7962"/>
    <lineage>
        <taxon>Eukaryota</taxon>
        <taxon>Metazoa</taxon>
        <taxon>Chordata</taxon>
        <taxon>Craniata</taxon>
        <taxon>Vertebrata</taxon>
        <taxon>Euteleostomi</taxon>
        <taxon>Actinopterygii</taxon>
        <taxon>Neopterygii</taxon>
        <taxon>Teleostei</taxon>
        <taxon>Ostariophysi</taxon>
        <taxon>Cypriniformes</taxon>
        <taxon>Cyprinidae</taxon>
        <taxon>Cyprininae</taxon>
        <taxon>Cyprinus</taxon>
    </lineage>
</organism>
<dbReference type="Ensembl" id="ENSCCRT00010005963.1">
    <property type="protein sequence ID" value="ENSCCRP00010005513.1"/>
    <property type="gene ID" value="ENSCCRG00010002233.1"/>
</dbReference>
<reference evidence="2" key="2">
    <citation type="submission" date="2025-09" db="UniProtKB">
        <authorList>
            <consortium name="Ensembl"/>
        </authorList>
    </citation>
    <scope>IDENTIFICATION</scope>
</reference>